<accession>A0AAV2JYC8</accession>
<keyword evidence="1" id="KW-0479">Metal-binding</keyword>
<organism evidence="4 5">
    <name type="scientific">Knipowitschia caucasica</name>
    <name type="common">Caucasian dwarf goby</name>
    <name type="synonym">Pomatoschistus caucasicus</name>
    <dbReference type="NCBI Taxonomy" id="637954"/>
    <lineage>
        <taxon>Eukaryota</taxon>
        <taxon>Metazoa</taxon>
        <taxon>Chordata</taxon>
        <taxon>Craniata</taxon>
        <taxon>Vertebrata</taxon>
        <taxon>Euteleostomi</taxon>
        <taxon>Actinopterygii</taxon>
        <taxon>Neopterygii</taxon>
        <taxon>Teleostei</taxon>
        <taxon>Neoteleostei</taxon>
        <taxon>Acanthomorphata</taxon>
        <taxon>Gobiaria</taxon>
        <taxon>Gobiiformes</taxon>
        <taxon>Gobioidei</taxon>
        <taxon>Gobiidae</taxon>
        <taxon>Gobiinae</taxon>
        <taxon>Knipowitschia</taxon>
    </lineage>
</organism>
<dbReference type="AlphaFoldDB" id="A0AAV2JYC8"/>
<protein>
    <recommendedName>
        <fullName evidence="3">CCHC-type domain-containing protein</fullName>
    </recommendedName>
</protein>
<dbReference type="Pfam" id="PF00098">
    <property type="entry name" value="zf-CCHC"/>
    <property type="match status" value="1"/>
</dbReference>
<evidence type="ECO:0000313" key="4">
    <source>
        <dbReference type="EMBL" id="CAL1582485.1"/>
    </source>
</evidence>
<keyword evidence="5" id="KW-1185">Reference proteome</keyword>
<keyword evidence="1" id="KW-0862">Zinc</keyword>
<dbReference type="SUPFAM" id="SSF57756">
    <property type="entry name" value="Retrovirus zinc finger-like domains"/>
    <property type="match status" value="1"/>
</dbReference>
<dbReference type="Proteomes" id="UP001497482">
    <property type="component" value="Chromosome 15"/>
</dbReference>
<dbReference type="InterPro" id="IPR001878">
    <property type="entry name" value="Znf_CCHC"/>
</dbReference>
<feature type="region of interest" description="Disordered" evidence="2">
    <location>
        <begin position="1"/>
        <end position="38"/>
    </location>
</feature>
<dbReference type="GO" id="GO:0003676">
    <property type="term" value="F:nucleic acid binding"/>
    <property type="evidence" value="ECO:0007669"/>
    <property type="project" value="InterPro"/>
</dbReference>
<gene>
    <name evidence="4" type="ORF">KC01_LOCUS13085</name>
</gene>
<feature type="domain" description="CCHC-type" evidence="3">
    <location>
        <begin position="63"/>
        <end position="78"/>
    </location>
</feature>
<dbReference type="SMART" id="SM00343">
    <property type="entry name" value="ZnF_C2HC"/>
    <property type="match status" value="2"/>
</dbReference>
<dbReference type="GO" id="GO:0008270">
    <property type="term" value="F:zinc ion binding"/>
    <property type="evidence" value="ECO:0007669"/>
    <property type="project" value="UniProtKB-KW"/>
</dbReference>
<proteinExistence type="predicted"/>
<evidence type="ECO:0000256" key="2">
    <source>
        <dbReference type="SAM" id="MobiDB-lite"/>
    </source>
</evidence>
<dbReference type="PROSITE" id="PS50158">
    <property type="entry name" value="ZF_CCHC"/>
    <property type="match status" value="1"/>
</dbReference>
<name>A0AAV2JYC8_KNICA</name>
<dbReference type="Gene3D" id="4.10.60.10">
    <property type="entry name" value="Zinc finger, CCHC-type"/>
    <property type="match status" value="1"/>
</dbReference>
<reference evidence="4 5" key="1">
    <citation type="submission" date="2024-04" db="EMBL/GenBank/DDBJ databases">
        <authorList>
            <person name="Waldvogel A.-M."/>
            <person name="Schoenle A."/>
        </authorList>
    </citation>
    <scope>NUCLEOTIDE SEQUENCE [LARGE SCALE GENOMIC DNA]</scope>
</reference>
<evidence type="ECO:0000259" key="3">
    <source>
        <dbReference type="PROSITE" id="PS50158"/>
    </source>
</evidence>
<keyword evidence="1" id="KW-0863">Zinc-finger</keyword>
<evidence type="ECO:0000256" key="1">
    <source>
        <dbReference type="PROSITE-ProRule" id="PRU00047"/>
    </source>
</evidence>
<dbReference type="EMBL" id="OZ035837">
    <property type="protein sequence ID" value="CAL1582485.1"/>
    <property type="molecule type" value="Genomic_DNA"/>
</dbReference>
<sequence>MAAAAPVRALHTQPKSSRRWEKKKPSPAPAKKQMPGNQRSCFRCGSTAHLANSPGCPAVKSTCNNCGKVGHFSRVCRSNQKETSLLPVKVALN</sequence>
<evidence type="ECO:0000313" key="5">
    <source>
        <dbReference type="Proteomes" id="UP001497482"/>
    </source>
</evidence>
<dbReference type="InterPro" id="IPR036875">
    <property type="entry name" value="Znf_CCHC_sf"/>
</dbReference>